<dbReference type="InterPro" id="IPR008972">
    <property type="entry name" value="Cupredoxin"/>
</dbReference>
<keyword evidence="3" id="KW-0479">Metal-binding</keyword>
<dbReference type="GO" id="GO:0016491">
    <property type="term" value="F:oxidoreductase activity"/>
    <property type="evidence" value="ECO:0007669"/>
    <property type="project" value="UniProtKB-KW"/>
</dbReference>
<name>A0A7R7DWE9_9ACTN</name>
<evidence type="ECO:0000259" key="11">
    <source>
        <dbReference type="Pfam" id="PF00394"/>
    </source>
</evidence>
<dbReference type="InterPro" id="IPR001117">
    <property type="entry name" value="Cu-oxidase_2nd"/>
</dbReference>
<accession>A0A7R7DWE9</accession>
<feature type="signal peptide" evidence="10">
    <location>
        <begin position="1"/>
        <end position="24"/>
    </location>
</feature>
<organism evidence="14 15">
    <name type="scientific">Actinocatenispora thailandica</name>
    <dbReference type="NCBI Taxonomy" id="227318"/>
    <lineage>
        <taxon>Bacteria</taxon>
        <taxon>Bacillati</taxon>
        <taxon>Actinomycetota</taxon>
        <taxon>Actinomycetes</taxon>
        <taxon>Micromonosporales</taxon>
        <taxon>Micromonosporaceae</taxon>
        <taxon>Actinocatenispora</taxon>
    </lineage>
</organism>
<feature type="domain" description="Plastocyanin-like" evidence="13">
    <location>
        <begin position="79"/>
        <end position="145"/>
    </location>
</feature>
<comment type="similarity">
    <text evidence="1">Belongs to the multicopper oxidase family.</text>
</comment>
<keyword evidence="15" id="KW-1185">Reference proteome</keyword>
<dbReference type="CDD" id="cd14448">
    <property type="entry name" value="CuRO_2_BOD_CotA_like"/>
    <property type="match status" value="1"/>
</dbReference>
<dbReference type="InterPro" id="IPR011707">
    <property type="entry name" value="Cu-oxidase-like_N"/>
</dbReference>
<evidence type="ECO:0000256" key="2">
    <source>
        <dbReference type="ARBA" id="ARBA00011245"/>
    </source>
</evidence>
<reference evidence="14 15" key="1">
    <citation type="submission" date="2020-08" db="EMBL/GenBank/DDBJ databases">
        <title>Whole genome shotgun sequence of Actinocatenispora thailandica NBRC 105041.</title>
        <authorList>
            <person name="Komaki H."/>
            <person name="Tamura T."/>
        </authorList>
    </citation>
    <scope>NUCLEOTIDE SEQUENCE [LARGE SCALE GENOMIC DNA]</scope>
    <source>
        <strain evidence="14 15">NBRC 105041</strain>
    </source>
</reference>
<comment type="subunit">
    <text evidence="2">Monomer.</text>
</comment>
<dbReference type="Pfam" id="PF00394">
    <property type="entry name" value="Cu-oxidase"/>
    <property type="match status" value="1"/>
</dbReference>
<sequence length="516" mass="57042">MNRRRVLGLFGAAGAAVAAGGALAGCGETTETAGIVLPSAAPLPPRFRVPLPIPATKKPARTVHGVDEYEVTQRIGDAEILPGKTTKVWGFDGTFPGPTFEARAGHEMRVRIRNELPQPTSTHLHGGITAPASDGYPTDLVVPVGGSFDTHRKHSGEMPMTVRPQDWTLHQGSKEYRYPLGQRAATLWYHDHRMDFSAPQVWRGLVGMFVVRDDEDDALPLPKGDREIPLLICDRSFTADGSFSYPSLDPSLTMTPGVRSKYMQGVQGDVILVNGAPWPELSVAPVRYRFRILNASNARRYELALDPGGHLVQVGSDQGLLAAPRTHSSIVLSPAERFDVVVDFSAYRPGSTVTLVNRLGSGAAGQVMRFRIGGRATDDSHVPARLSQVETLKRSQAKVTRQFDFRRTDNGWTINKQYFSPSTVLARPALNSVELWRFTSDFHHPVHTHLAHFQVLSRDGHEPAATDHGWKDVVDLRPYEVVEVLVRFTGFRGRYMLHCHNLEHEDMAMMANFQVV</sequence>
<dbReference type="EC" id="1.16.3.4" evidence="5"/>
<evidence type="ECO:0000256" key="9">
    <source>
        <dbReference type="ARBA" id="ARBA00048092"/>
    </source>
</evidence>
<dbReference type="InterPro" id="IPR002355">
    <property type="entry name" value="Cu_oxidase_Cu_BS"/>
</dbReference>
<dbReference type="SUPFAM" id="SSF49503">
    <property type="entry name" value="Cupredoxins"/>
    <property type="match status" value="3"/>
</dbReference>
<comment type="catalytic activity">
    <reaction evidence="9">
        <text>4 Cu(+) + O2 + 4 H(+) = 4 Cu(2+) + 2 H2O</text>
        <dbReference type="Rhea" id="RHEA:30083"/>
        <dbReference type="ChEBI" id="CHEBI:15377"/>
        <dbReference type="ChEBI" id="CHEBI:15378"/>
        <dbReference type="ChEBI" id="CHEBI:15379"/>
        <dbReference type="ChEBI" id="CHEBI:29036"/>
        <dbReference type="ChEBI" id="CHEBI:49552"/>
        <dbReference type="EC" id="1.16.3.4"/>
    </reaction>
    <physiologicalReaction direction="left-to-right" evidence="9">
        <dbReference type="Rhea" id="RHEA:30084"/>
    </physiologicalReaction>
</comment>
<dbReference type="AlphaFoldDB" id="A0A7R7DWE9"/>
<dbReference type="InterPro" id="IPR006311">
    <property type="entry name" value="TAT_signal"/>
</dbReference>
<dbReference type="KEGG" id="atl:Athai_64090"/>
<dbReference type="PROSITE" id="PS51318">
    <property type="entry name" value="TAT"/>
    <property type="match status" value="1"/>
</dbReference>
<evidence type="ECO:0000256" key="3">
    <source>
        <dbReference type="ARBA" id="ARBA00022723"/>
    </source>
</evidence>
<dbReference type="Pfam" id="PF07731">
    <property type="entry name" value="Cu-oxidase_2"/>
    <property type="match status" value="1"/>
</dbReference>
<dbReference type="EMBL" id="AP023355">
    <property type="protein sequence ID" value="BCJ38906.1"/>
    <property type="molecule type" value="Genomic_DNA"/>
</dbReference>
<dbReference type="GO" id="GO:0005507">
    <property type="term" value="F:copper ion binding"/>
    <property type="evidence" value="ECO:0007669"/>
    <property type="project" value="InterPro"/>
</dbReference>
<evidence type="ECO:0000256" key="6">
    <source>
        <dbReference type="ARBA" id="ARBA00041027"/>
    </source>
</evidence>
<feature type="domain" description="Plastocyanin-like" evidence="12">
    <location>
        <begin position="404"/>
        <end position="515"/>
    </location>
</feature>
<keyword evidence="4" id="KW-0560">Oxidoreductase</keyword>
<feature type="domain" description="Plastocyanin-like" evidence="13">
    <location>
        <begin position="170"/>
        <end position="215"/>
    </location>
</feature>
<evidence type="ECO:0000256" key="4">
    <source>
        <dbReference type="ARBA" id="ARBA00023002"/>
    </source>
</evidence>
<dbReference type="PANTHER" id="PTHR48267">
    <property type="entry name" value="CUPREDOXIN SUPERFAMILY PROTEIN"/>
    <property type="match status" value="1"/>
</dbReference>
<gene>
    <name evidence="14" type="ORF">Athai_64090</name>
</gene>
<evidence type="ECO:0000313" key="15">
    <source>
        <dbReference type="Proteomes" id="UP000611640"/>
    </source>
</evidence>
<dbReference type="InterPro" id="IPR045087">
    <property type="entry name" value="Cu-oxidase_fam"/>
</dbReference>
<evidence type="ECO:0000256" key="10">
    <source>
        <dbReference type="SAM" id="SignalP"/>
    </source>
</evidence>
<dbReference type="PROSITE" id="PS00080">
    <property type="entry name" value="MULTICOPPER_OXIDASE2"/>
    <property type="match status" value="1"/>
</dbReference>
<evidence type="ECO:0000256" key="5">
    <source>
        <dbReference type="ARBA" id="ARBA00038978"/>
    </source>
</evidence>
<evidence type="ECO:0000256" key="8">
    <source>
        <dbReference type="ARBA" id="ARBA00043090"/>
    </source>
</evidence>
<evidence type="ECO:0000256" key="1">
    <source>
        <dbReference type="ARBA" id="ARBA00010609"/>
    </source>
</evidence>
<dbReference type="Proteomes" id="UP000611640">
    <property type="component" value="Chromosome"/>
</dbReference>
<evidence type="ECO:0000259" key="13">
    <source>
        <dbReference type="Pfam" id="PF07732"/>
    </source>
</evidence>
<protein>
    <recommendedName>
        <fullName evidence="6">Multicopper oxidase CueO</fullName>
        <ecNumber evidence="5">1.16.3.4</ecNumber>
    </recommendedName>
    <alternativeName>
        <fullName evidence="7">Copper efflux oxidase</fullName>
    </alternativeName>
    <alternativeName>
        <fullName evidence="8">Cuprous oxidase</fullName>
    </alternativeName>
</protein>
<dbReference type="Gene3D" id="2.60.40.420">
    <property type="entry name" value="Cupredoxins - blue copper proteins"/>
    <property type="match status" value="3"/>
</dbReference>
<dbReference type="Pfam" id="PF07732">
    <property type="entry name" value="Cu-oxidase_3"/>
    <property type="match status" value="2"/>
</dbReference>
<dbReference type="InterPro" id="IPR011706">
    <property type="entry name" value="Cu-oxidase_C"/>
</dbReference>
<feature type="chain" id="PRO_5031128693" description="Multicopper oxidase CueO" evidence="10">
    <location>
        <begin position="25"/>
        <end position="516"/>
    </location>
</feature>
<evidence type="ECO:0000313" key="14">
    <source>
        <dbReference type="EMBL" id="BCJ38906.1"/>
    </source>
</evidence>
<dbReference type="PROSITE" id="PS51257">
    <property type="entry name" value="PROKAR_LIPOPROTEIN"/>
    <property type="match status" value="1"/>
</dbReference>
<evidence type="ECO:0000259" key="12">
    <source>
        <dbReference type="Pfam" id="PF07731"/>
    </source>
</evidence>
<feature type="domain" description="Plastocyanin-like" evidence="11">
    <location>
        <begin position="270"/>
        <end position="346"/>
    </location>
</feature>
<dbReference type="PANTHER" id="PTHR48267:SF1">
    <property type="entry name" value="BILIRUBIN OXIDASE"/>
    <property type="match status" value="1"/>
</dbReference>
<keyword evidence="10" id="KW-0732">Signal</keyword>
<evidence type="ECO:0000256" key="7">
    <source>
        <dbReference type="ARBA" id="ARBA00042896"/>
    </source>
</evidence>
<proteinExistence type="inferred from homology"/>
<dbReference type="RefSeq" id="WP_203964865.1">
    <property type="nucleotide sequence ID" value="NZ_AP023355.1"/>
</dbReference>